<sequence>MNFVMFSSIFAISLVGLSPSLIKAGLLWCVLFCLLLFCVSVFACLCVVDLLYCFICF</sequence>
<dbReference type="EMBL" id="KQ418233">
    <property type="protein sequence ID" value="KOF88147.1"/>
    <property type="molecule type" value="Genomic_DNA"/>
</dbReference>
<organism evidence="2">
    <name type="scientific">Octopus bimaculoides</name>
    <name type="common">California two-spotted octopus</name>
    <dbReference type="NCBI Taxonomy" id="37653"/>
    <lineage>
        <taxon>Eukaryota</taxon>
        <taxon>Metazoa</taxon>
        <taxon>Spiralia</taxon>
        <taxon>Lophotrochozoa</taxon>
        <taxon>Mollusca</taxon>
        <taxon>Cephalopoda</taxon>
        <taxon>Coleoidea</taxon>
        <taxon>Octopodiformes</taxon>
        <taxon>Octopoda</taxon>
        <taxon>Incirrata</taxon>
        <taxon>Octopodidae</taxon>
        <taxon>Octopus</taxon>
    </lineage>
</organism>
<protein>
    <submittedName>
        <fullName evidence="2">Uncharacterized protein</fullName>
    </submittedName>
</protein>
<name>A0A0L8HG10_OCTBM</name>
<keyword evidence="1" id="KW-1133">Transmembrane helix</keyword>
<gene>
    <name evidence="2" type="ORF">OCBIM_22015378mg</name>
</gene>
<keyword evidence="1" id="KW-0472">Membrane</keyword>
<feature type="transmembrane region" description="Helical" evidence="1">
    <location>
        <begin position="34"/>
        <end position="55"/>
    </location>
</feature>
<proteinExistence type="predicted"/>
<accession>A0A0L8HG10</accession>
<reference evidence="2" key="1">
    <citation type="submission" date="2015-07" db="EMBL/GenBank/DDBJ databases">
        <title>MeaNS - Measles Nucleotide Surveillance Program.</title>
        <authorList>
            <person name="Tran T."/>
            <person name="Druce J."/>
        </authorList>
    </citation>
    <scope>NUCLEOTIDE SEQUENCE</scope>
    <source>
        <strain evidence="2">UCB-OBI-ISO-001</strain>
        <tissue evidence="2">Gonad</tissue>
    </source>
</reference>
<dbReference type="AlphaFoldDB" id="A0A0L8HG10"/>
<keyword evidence="1" id="KW-0812">Transmembrane</keyword>
<evidence type="ECO:0000256" key="1">
    <source>
        <dbReference type="SAM" id="Phobius"/>
    </source>
</evidence>
<evidence type="ECO:0000313" key="2">
    <source>
        <dbReference type="EMBL" id="KOF88147.1"/>
    </source>
</evidence>